<dbReference type="SUPFAM" id="SSF47413">
    <property type="entry name" value="lambda repressor-like DNA-binding domains"/>
    <property type="match status" value="1"/>
</dbReference>
<keyword evidence="4" id="KW-1185">Reference proteome</keyword>
<keyword evidence="1" id="KW-0238">DNA-binding</keyword>
<dbReference type="PANTHER" id="PTHR46797">
    <property type="entry name" value="HTH-TYPE TRANSCRIPTIONAL REGULATOR"/>
    <property type="match status" value="1"/>
</dbReference>
<proteinExistence type="predicted"/>
<evidence type="ECO:0000313" key="4">
    <source>
        <dbReference type="Proteomes" id="UP000199181"/>
    </source>
</evidence>
<dbReference type="AlphaFoldDB" id="A0A1I0LDC4"/>
<dbReference type="PROSITE" id="PS50943">
    <property type="entry name" value="HTH_CROC1"/>
    <property type="match status" value="1"/>
</dbReference>
<evidence type="ECO:0000256" key="1">
    <source>
        <dbReference type="ARBA" id="ARBA00023125"/>
    </source>
</evidence>
<dbReference type="Gene3D" id="1.10.260.40">
    <property type="entry name" value="lambda repressor-like DNA-binding domains"/>
    <property type="match status" value="1"/>
</dbReference>
<reference evidence="4" key="1">
    <citation type="submission" date="2016-10" db="EMBL/GenBank/DDBJ databases">
        <authorList>
            <person name="Varghese N."/>
            <person name="Submissions S."/>
        </authorList>
    </citation>
    <scope>NUCLEOTIDE SEQUENCE [LARGE SCALE GENOMIC DNA]</scope>
    <source>
        <strain evidence="4">DSM 16858</strain>
    </source>
</reference>
<dbReference type="EMBL" id="FOIJ01000024">
    <property type="protein sequence ID" value="SEU37573.1"/>
    <property type="molecule type" value="Genomic_DNA"/>
</dbReference>
<feature type="domain" description="HTH cro/C1-type" evidence="2">
    <location>
        <begin position="25"/>
        <end position="78"/>
    </location>
</feature>
<gene>
    <name evidence="3" type="ORF">SAMN05443639_12455</name>
</gene>
<dbReference type="PANTHER" id="PTHR46797:SF1">
    <property type="entry name" value="METHYLPHOSPHONATE SYNTHASE"/>
    <property type="match status" value="1"/>
</dbReference>
<accession>A0A1I0LDC4</accession>
<dbReference type="Proteomes" id="UP000199181">
    <property type="component" value="Unassembled WGS sequence"/>
</dbReference>
<dbReference type="InterPro" id="IPR010982">
    <property type="entry name" value="Lambda_DNA-bd_dom_sf"/>
</dbReference>
<dbReference type="GO" id="GO:0003700">
    <property type="term" value="F:DNA-binding transcription factor activity"/>
    <property type="evidence" value="ECO:0007669"/>
    <property type="project" value="TreeGrafter"/>
</dbReference>
<dbReference type="GO" id="GO:0003677">
    <property type="term" value="F:DNA binding"/>
    <property type="evidence" value="ECO:0007669"/>
    <property type="project" value="UniProtKB-KW"/>
</dbReference>
<dbReference type="SMART" id="SM00530">
    <property type="entry name" value="HTH_XRE"/>
    <property type="match status" value="1"/>
</dbReference>
<organism evidence="3 4">
    <name type="scientific">Stigmatella erecta</name>
    <dbReference type="NCBI Taxonomy" id="83460"/>
    <lineage>
        <taxon>Bacteria</taxon>
        <taxon>Pseudomonadati</taxon>
        <taxon>Myxococcota</taxon>
        <taxon>Myxococcia</taxon>
        <taxon>Myxococcales</taxon>
        <taxon>Cystobacterineae</taxon>
        <taxon>Archangiaceae</taxon>
        <taxon>Stigmatella</taxon>
    </lineage>
</organism>
<dbReference type="GO" id="GO:0005829">
    <property type="term" value="C:cytosol"/>
    <property type="evidence" value="ECO:0007669"/>
    <property type="project" value="TreeGrafter"/>
</dbReference>
<evidence type="ECO:0000259" key="2">
    <source>
        <dbReference type="PROSITE" id="PS50943"/>
    </source>
</evidence>
<evidence type="ECO:0000313" key="3">
    <source>
        <dbReference type="EMBL" id="SEU37573.1"/>
    </source>
</evidence>
<protein>
    <submittedName>
        <fullName evidence="3">Helix-turn-helix</fullName>
    </submittedName>
</protein>
<name>A0A1I0LDC4_9BACT</name>
<dbReference type="Pfam" id="PF01381">
    <property type="entry name" value="HTH_3"/>
    <property type="match status" value="1"/>
</dbReference>
<dbReference type="InterPro" id="IPR001387">
    <property type="entry name" value="Cro/C1-type_HTH"/>
</dbReference>
<dbReference type="CDD" id="cd00093">
    <property type="entry name" value="HTH_XRE"/>
    <property type="match status" value="1"/>
</dbReference>
<dbReference type="RefSeq" id="WP_245767929.1">
    <property type="nucleotide sequence ID" value="NZ_FOIJ01000024.1"/>
</dbReference>
<dbReference type="InterPro" id="IPR050807">
    <property type="entry name" value="TransReg_Diox_bact_type"/>
</dbReference>
<sequence>MDTSDEERERKRVEALRKNLGANTRRARERLGITQEQMAEMLGISPEVYGRMERGLIFPRVERLTVICEKLGESSDRLLGLTNPQEPLPATGTPGYDELLPVLHRLMPVMPKLTQLQRVAVRRHIADFQRLLSTFLETEPPEKRRKRRAPDAPTG</sequence>